<evidence type="ECO:0000313" key="2">
    <source>
        <dbReference type="Proteomes" id="UP000003250"/>
    </source>
</evidence>
<dbReference type="Proteomes" id="UP000003250">
    <property type="component" value="Unassembled WGS sequence"/>
</dbReference>
<protein>
    <submittedName>
        <fullName evidence="1">Uncharacterized protein</fullName>
    </submittedName>
</protein>
<reference evidence="1 2" key="1">
    <citation type="journal article" date="2012" name="J. Bacteriol.">
        <title>Draft Genome Sequence of Mesorhizobium alhagi CCNWXJ12-2T, a Novel Salt-Resistant Species Isolated from the Desert of Northwestern China.</title>
        <authorList>
            <person name="Zhou M."/>
            <person name="Chen W."/>
            <person name="Chen H."/>
            <person name="Wei G."/>
        </authorList>
    </citation>
    <scope>NUCLEOTIDE SEQUENCE [LARGE SCALE GENOMIC DNA]</scope>
    <source>
        <strain evidence="1 2">CCNWXJ12-2</strain>
    </source>
</reference>
<gene>
    <name evidence="1" type="ORF">MAXJ12_23032</name>
</gene>
<proteinExistence type="predicted"/>
<dbReference type="AlphaFoldDB" id="H0HWP1"/>
<organism evidence="1 2">
    <name type="scientific">Mesorhizobium alhagi CCNWXJ12-2</name>
    <dbReference type="NCBI Taxonomy" id="1107882"/>
    <lineage>
        <taxon>Bacteria</taxon>
        <taxon>Pseudomonadati</taxon>
        <taxon>Pseudomonadota</taxon>
        <taxon>Alphaproteobacteria</taxon>
        <taxon>Hyphomicrobiales</taxon>
        <taxon>Phyllobacteriaceae</taxon>
        <taxon>Allomesorhizobium</taxon>
    </lineage>
</organism>
<keyword evidence="2" id="KW-1185">Reference proteome</keyword>
<sequence length="57" mass="6081">MSATRAASRSFFAKTDLGGCGRVVLVDNGHSAGLEKLFKGQLCIETAMLVFYILTGQ</sequence>
<accession>H0HWP1</accession>
<name>H0HWP1_9HYPH</name>
<dbReference type="EMBL" id="AHAM01000187">
    <property type="protein sequence ID" value="EHK54840.1"/>
    <property type="molecule type" value="Genomic_DNA"/>
</dbReference>
<evidence type="ECO:0000313" key="1">
    <source>
        <dbReference type="EMBL" id="EHK54840.1"/>
    </source>
</evidence>